<gene>
    <name evidence="4" type="ORF">F6J89_10775</name>
</gene>
<dbReference type="EMBL" id="JAAHFQ010000169">
    <property type="protein sequence ID" value="NER28093.1"/>
    <property type="molecule type" value="Genomic_DNA"/>
</dbReference>
<evidence type="ECO:0000256" key="1">
    <source>
        <dbReference type="ARBA" id="ARBA00022679"/>
    </source>
</evidence>
<keyword evidence="1 4" id="KW-0808">Transferase</keyword>
<dbReference type="SUPFAM" id="SSF52540">
    <property type="entry name" value="P-loop containing nucleoside triphosphate hydrolases"/>
    <property type="match status" value="1"/>
</dbReference>
<sequence length="315" mass="37495">MTLPNFVIIGVPKSGTTSLYNNLIKHPDVFLPHQKKEINFFNRYYHRGKQWYENHFQTLAGETAIGDGSCYLSVTSLWPDVPRRLVNDLPEAKLIYMVRHPIDRLESMWCEHVRDGDRIPEFNIAVREWRPLIDSSLYWQQINQFRRYFSDEQIAIIFFEDFLADPKTVLKHCFEFLGVNPTYNIPNADKNYNPRSKMLRDGAIWFALRRTKFGLAARRLPQPVKNVFRKFLRKKMDFAPIWEETTLKWTVDLIEKDARQFLKHAGRDESFWDLGTKMIVRKLELSKNKELKKMKQKMPFVSSFHGDIELLKYNQ</sequence>
<dbReference type="PANTHER" id="PTHR10605:SF56">
    <property type="entry name" value="BIFUNCTIONAL HEPARAN SULFATE N-DEACETYLASE_N-SULFOTRANSFERASE"/>
    <property type="match status" value="1"/>
</dbReference>
<dbReference type="GO" id="GO:0008146">
    <property type="term" value="F:sulfotransferase activity"/>
    <property type="evidence" value="ECO:0007669"/>
    <property type="project" value="InterPro"/>
</dbReference>
<evidence type="ECO:0000256" key="2">
    <source>
        <dbReference type="ARBA" id="ARBA00023180"/>
    </source>
</evidence>
<proteinExistence type="predicted"/>
<dbReference type="AlphaFoldDB" id="A0A6B3N9C7"/>
<feature type="domain" description="Sulfotransferase" evidence="3">
    <location>
        <begin position="5"/>
        <end position="181"/>
    </location>
</feature>
<dbReference type="InterPro" id="IPR037359">
    <property type="entry name" value="NST/OST"/>
</dbReference>
<dbReference type="InterPro" id="IPR027417">
    <property type="entry name" value="P-loop_NTPase"/>
</dbReference>
<dbReference type="Pfam" id="PF00685">
    <property type="entry name" value="Sulfotransfer_1"/>
    <property type="match status" value="1"/>
</dbReference>
<dbReference type="InterPro" id="IPR000863">
    <property type="entry name" value="Sulfotransferase_dom"/>
</dbReference>
<keyword evidence="2" id="KW-0325">Glycoprotein</keyword>
<evidence type="ECO:0000313" key="4">
    <source>
        <dbReference type="EMBL" id="NER28093.1"/>
    </source>
</evidence>
<comment type="caution">
    <text evidence="4">The sequence shown here is derived from an EMBL/GenBank/DDBJ whole genome shotgun (WGS) entry which is preliminary data.</text>
</comment>
<protein>
    <submittedName>
        <fullName evidence="4">Sulfotransferase domain-containing protein</fullName>
    </submittedName>
</protein>
<reference evidence="4" key="1">
    <citation type="submission" date="2019-11" db="EMBL/GenBank/DDBJ databases">
        <title>Genomic insights into an expanded diversity of filamentous marine cyanobacteria reveals the extraordinary biosynthetic potential of Moorea and Okeania.</title>
        <authorList>
            <person name="Ferreira Leao T."/>
            <person name="Wang M."/>
            <person name="Moss N."/>
            <person name="Da Silva R."/>
            <person name="Sanders J."/>
            <person name="Nurk S."/>
            <person name="Gurevich A."/>
            <person name="Humphrey G."/>
            <person name="Reher R."/>
            <person name="Zhu Q."/>
            <person name="Belda-Ferre P."/>
            <person name="Glukhov E."/>
            <person name="Rex R."/>
            <person name="Dorrestein P.C."/>
            <person name="Knight R."/>
            <person name="Pevzner P."/>
            <person name="Gerwick W.H."/>
            <person name="Gerwick L."/>
        </authorList>
    </citation>
    <scope>NUCLEOTIDE SEQUENCE</scope>
    <source>
        <strain evidence="4">SIO1C4</strain>
    </source>
</reference>
<name>A0A6B3N9C7_9CYAN</name>
<dbReference type="PANTHER" id="PTHR10605">
    <property type="entry name" value="HEPARAN SULFATE SULFOTRANSFERASE"/>
    <property type="match status" value="1"/>
</dbReference>
<dbReference type="Gene3D" id="3.40.50.300">
    <property type="entry name" value="P-loop containing nucleotide triphosphate hydrolases"/>
    <property type="match status" value="1"/>
</dbReference>
<accession>A0A6B3N9C7</accession>
<evidence type="ECO:0000259" key="3">
    <source>
        <dbReference type="Pfam" id="PF00685"/>
    </source>
</evidence>
<organism evidence="4">
    <name type="scientific">Symploca sp. SIO1C4</name>
    <dbReference type="NCBI Taxonomy" id="2607765"/>
    <lineage>
        <taxon>Bacteria</taxon>
        <taxon>Bacillati</taxon>
        <taxon>Cyanobacteriota</taxon>
        <taxon>Cyanophyceae</taxon>
        <taxon>Coleofasciculales</taxon>
        <taxon>Coleofasciculaceae</taxon>
        <taxon>Symploca</taxon>
    </lineage>
</organism>